<gene>
    <name evidence="3" type="ORF">TL10_10865</name>
</gene>
<dbReference type="InterPro" id="IPR050879">
    <property type="entry name" value="Acyltransferase_3"/>
</dbReference>
<sequence>MDMFFVMSAYLITSLLLKRWTKTGSVGFRTFYLRRVFRLFPANYAMICAFAVVAYLILYDFRGQLTQAAVAATYISNWTRAFEVPMPEYLGHTWSLAVEEQFYLLWPVVLTLLLKAIGLRMRLVAVIMLLALGFASWRSWLTFHGASEARLFNGTDMRGDALLIGCALGVAMAIPGVRQSTALQRVAKLLAAPSLVALIFGGFTMDQHNRAMYGGITLFFTLASTCLITALVLPEQTIPHFVFRCQPFVFFGRICYGLYIWHYPIYMILRFRLGIVEPVPLGIIGVPLTFVAAILSWRFIESPFLKAKDSIPIDGPQRPARQH</sequence>
<keyword evidence="1" id="KW-1133">Transmembrane helix</keyword>
<feature type="transmembrane region" description="Helical" evidence="1">
    <location>
        <begin position="241"/>
        <end position="261"/>
    </location>
</feature>
<dbReference type="PANTHER" id="PTHR23028:SF53">
    <property type="entry name" value="ACYL_TRANSF_3 DOMAIN-CONTAINING PROTEIN"/>
    <property type="match status" value="1"/>
</dbReference>
<organism evidence="3 4">
    <name type="scientific">Mycolicibacterium llatzerense</name>
    <dbReference type="NCBI Taxonomy" id="280871"/>
    <lineage>
        <taxon>Bacteria</taxon>
        <taxon>Bacillati</taxon>
        <taxon>Actinomycetota</taxon>
        <taxon>Actinomycetes</taxon>
        <taxon>Mycobacteriales</taxon>
        <taxon>Mycobacteriaceae</taxon>
        <taxon>Mycolicibacterium</taxon>
    </lineage>
</organism>
<feature type="transmembrane region" description="Helical" evidence="1">
    <location>
        <begin position="211"/>
        <end position="234"/>
    </location>
</feature>
<dbReference type="EMBL" id="JXST01000012">
    <property type="protein sequence ID" value="KIU17028.1"/>
    <property type="molecule type" value="Genomic_DNA"/>
</dbReference>
<evidence type="ECO:0000256" key="1">
    <source>
        <dbReference type="SAM" id="Phobius"/>
    </source>
</evidence>
<feature type="domain" description="Acyltransferase 3" evidence="2">
    <location>
        <begin position="1"/>
        <end position="297"/>
    </location>
</feature>
<dbReference type="InterPro" id="IPR002656">
    <property type="entry name" value="Acyl_transf_3_dom"/>
</dbReference>
<dbReference type="GO" id="GO:0016020">
    <property type="term" value="C:membrane"/>
    <property type="evidence" value="ECO:0007669"/>
    <property type="project" value="TreeGrafter"/>
</dbReference>
<protein>
    <recommendedName>
        <fullName evidence="2">Acyltransferase 3 domain-containing protein</fullName>
    </recommendedName>
</protein>
<proteinExistence type="predicted"/>
<evidence type="ECO:0000259" key="2">
    <source>
        <dbReference type="Pfam" id="PF01757"/>
    </source>
</evidence>
<keyword evidence="1" id="KW-0812">Transmembrane</keyword>
<dbReference type="AlphaFoldDB" id="A0A0D1J620"/>
<feature type="transmembrane region" description="Helical" evidence="1">
    <location>
        <begin position="123"/>
        <end position="141"/>
    </location>
</feature>
<dbReference type="GO" id="GO:0009103">
    <property type="term" value="P:lipopolysaccharide biosynthetic process"/>
    <property type="evidence" value="ECO:0007669"/>
    <property type="project" value="TreeGrafter"/>
</dbReference>
<evidence type="ECO:0000313" key="4">
    <source>
        <dbReference type="Proteomes" id="UP000032221"/>
    </source>
</evidence>
<accession>A0A0D1J620</accession>
<feature type="transmembrane region" description="Helical" evidence="1">
    <location>
        <begin position="281"/>
        <end position="300"/>
    </location>
</feature>
<reference evidence="3 4" key="1">
    <citation type="submission" date="2015-01" db="EMBL/GenBank/DDBJ databases">
        <title>Genome sequence of Mycobacterium llatzerense and Mycobacterium immunogenum recovered from brain abscess.</title>
        <authorList>
            <person name="Greninger A.L."/>
            <person name="Langelier C."/>
            <person name="Cunningham G."/>
            <person name="Chiu C.Y."/>
            <person name="Miller S."/>
        </authorList>
    </citation>
    <scope>NUCLEOTIDE SEQUENCE [LARGE SCALE GENOMIC DNA]</scope>
    <source>
        <strain evidence="3 4">CLUC14</strain>
    </source>
</reference>
<dbReference type="GO" id="GO:0016747">
    <property type="term" value="F:acyltransferase activity, transferring groups other than amino-acyl groups"/>
    <property type="evidence" value="ECO:0007669"/>
    <property type="project" value="InterPro"/>
</dbReference>
<dbReference type="Pfam" id="PF01757">
    <property type="entry name" value="Acyl_transf_3"/>
    <property type="match status" value="1"/>
</dbReference>
<dbReference type="STRING" id="280871.TL10_10865"/>
<feature type="transmembrane region" description="Helical" evidence="1">
    <location>
        <begin position="37"/>
        <end position="58"/>
    </location>
</feature>
<name>A0A0D1J620_9MYCO</name>
<evidence type="ECO:0000313" key="3">
    <source>
        <dbReference type="EMBL" id="KIU17028.1"/>
    </source>
</evidence>
<keyword evidence="4" id="KW-1185">Reference proteome</keyword>
<feature type="transmembrane region" description="Helical" evidence="1">
    <location>
        <begin position="161"/>
        <end position="177"/>
    </location>
</feature>
<dbReference type="Proteomes" id="UP000032221">
    <property type="component" value="Unassembled WGS sequence"/>
</dbReference>
<keyword evidence="1" id="KW-0472">Membrane</keyword>
<dbReference type="PANTHER" id="PTHR23028">
    <property type="entry name" value="ACETYLTRANSFERASE"/>
    <property type="match status" value="1"/>
</dbReference>
<comment type="caution">
    <text evidence="3">The sequence shown here is derived from an EMBL/GenBank/DDBJ whole genome shotgun (WGS) entry which is preliminary data.</text>
</comment>
<dbReference type="PATRIC" id="fig|280871.6.peg.2254"/>